<feature type="transmembrane region" description="Helical" evidence="1">
    <location>
        <begin position="21"/>
        <end position="42"/>
    </location>
</feature>
<evidence type="ECO:0000313" key="2">
    <source>
        <dbReference type="EMBL" id="MDR6534631.1"/>
    </source>
</evidence>
<evidence type="ECO:0000256" key="1">
    <source>
        <dbReference type="SAM" id="Phobius"/>
    </source>
</evidence>
<proteinExistence type="predicted"/>
<feature type="transmembrane region" description="Helical" evidence="1">
    <location>
        <begin position="68"/>
        <end position="94"/>
    </location>
</feature>
<keyword evidence="1" id="KW-0472">Membrane</keyword>
<name>A0ABU1N9P7_9BURK</name>
<protein>
    <submittedName>
        <fullName evidence="2">Uncharacterized protein</fullName>
    </submittedName>
</protein>
<gene>
    <name evidence="2" type="ORF">J2739_000391</name>
</gene>
<organism evidence="2 3">
    <name type="scientific">Variovorax soli</name>
    <dbReference type="NCBI Taxonomy" id="376815"/>
    <lineage>
        <taxon>Bacteria</taxon>
        <taxon>Pseudomonadati</taxon>
        <taxon>Pseudomonadota</taxon>
        <taxon>Betaproteobacteria</taxon>
        <taxon>Burkholderiales</taxon>
        <taxon>Comamonadaceae</taxon>
        <taxon>Variovorax</taxon>
    </lineage>
</organism>
<dbReference type="RefSeq" id="WP_309898015.1">
    <property type="nucleotide sequence ID" value="NZ_JAVDRF010000001.1"/>
</dbReference>
<accession>A0ABU1N9P7</accession>
<keyword evidence="3" id="KW-1185">Reference proteome</keyword>
<sequence>MSSISISTQDASAVFAPLRTGVALAVTVAMFYVLCTLVWLAAPGPFLSFMNGLFHGIDFSPLMRPAPFAWGGFVEAVVVMALWAFLAGTFFAWLRQRLGG</sequence>
<dbReference type="Proteomes" id="UP001184230">
    <property type="component" value="Unassembled WGS sequence"/>
</dbReference>
<comment type="caution">
    <text evidence="2">The sequence shown here is derived from an EMBL/GenBank/DDBJ whole genome shotgun (WGS) entry which is preliminary data.</text>
</comment>
<keyword evidence="1" id="KW-1133">Transmembrane helix</keyword>
<evidence type="ECO:0000313" key="3">
    <source>
        <dbReference type="Proteomes" id="UP001184230"/>
    </source>
</evidence>
<dbReference type="Pfam" id="PF18926">
    <property type="entry name" value="DUF5676"/>
    <property type="match status" value="1"/>
</dbReference>
<dbReference type="InterPro" id="IPR044020">
    <property type="entry name" value="DUF5676"/>
</dbReference>
<keyword evidence="1" id="KW-0812">Transmembrane</keyword>
<reference evidence="2 3" key="1">
    <citation type="submission" date="2023-07" db="EMBL/GenBank/DDBJ databases">
        <title>Sorghum-associated microbial communities from plants grown in Nebraska, USA.</title>
        <authorList>
            <person name="Schachtman D."/>
        </authorList>
    </citation>
    <scope>NUCLEOTIDE SEQUENCE [LARGE SCALE GENOMIC DNA]</scope>
    <source>
        <strain evidence="2 3">DS1781</strain>
    </source>
</reference>
<dbReference type="EMBL" id="JAVDRF010000001">
    <property type="protein sequence ID" value="MDR6534631.1"/>
    <property type="molecule type" value="Genomic_DNA"/>
</dbReference>